<dbReference type="SUPFAM" id="SSF50156">
    <property type="entry name" value="PDZ domain-like"/>
    <property type="match status" value="1"/>
</dbReference>
<keyword evidence="3" id="KW-1185">Reference proteome</keyword>
<dbReference type="GO" id="GO:0004176">
    <property type="term" value="F:ATP-dependent peptidase activity"/>
    <property type="evidence" value="ECO:0007669"/>
    <property type="project" value="InterPro"/>
</dbReference>
<dbReference type="Pfam" id="PF13180">
    <property type="entry name" value="PDZ_2"/>
    <property type="match status" value="1"/>
</dbReference>
<dbReference type="PANTHER" id="PTHR10046">
    <property type="entry name" value="ATP DEPENDENT LON PROTEASE FAMILY MEMBER"/>
    <property type="match status" value="1"/>
</dbReference>
<dbReference type="Gene3D" id="2.30.42.10">
    <property type="match status" value="1"/>
</dbReference>
<dbReference type="InterPro" id="IPR020568">
    <property type="entry name" value="Ribosomal_Su5_D2-typ_SF"/>
</dbReference>
<dbReference type="Proteomes" id="UP000295621">
    <property type="component" value="Unassembled WGS sequence"/>
</dbReference>
<dbReference type="Pfam" id="PF05362">
    <property type="entry name" value="Lon_C"/>
    <property type="match status" value="1"/>
</dbReference>
<accession>A0A4R4RRI8</accession>
<dbReference type="InterPro" id="IPR014721">
    <property type="entry name" value="Ribsml_uS5_D2-typ_fold_subgr"/>
</dbReference>
<dbReference type="InterPro" id="IPR036034">
    <property type="entry name" value="PDZ_sf"/>
</dbReference>
<name>A0A4R4RRI8_9ACTN</name>
<gene>
    <name evidence="2" type="ORF">E1212_12200</name>
</gene>
<dbReference type="GO" id="GO:0006508">
    <property type="term" value="P:proteolysis"/>
    <property type="evidence" value="ECO:0007669"/>
    <property type="project" value="InterPro"/>
</dbReference>
<dbReference type="InterPro" id="IPR008269">
    <property type="entry name" value="Lon_proteolytic"/>
</dbReference>
<reference evidence="2 3" key="1">
    <citation type="submission" date="2019-02" db="EMBL/GenBank/DDBJ databases">
        <title>Draft genome sequences of novel Actinobacteria.</title>
        <authorList>
            <person name="Sahin N."/>
            <person name="Ay H."/>
            <person name="Saygin H."/>
        </authorList>
    </citation>
    <scope>NUCLEOTIDE SEQUENCE [LARGE SCALE GENOMIC DNA]</scope>
    <source>
        <strain evidence="2 3">KC603</strain>
    </source>
</reference>
<dbReference type="RefSeq" id="WP_131982738.1">
    <property type="nucleotide sequence ID" value="NZ_SMKL01000023.1"/>
</dbReference>
<dbReference type="SMART" id="SM00228">
    <property type="entry name" value="PDZ"/>
    <property type="match status" value="1"/>
</dbReference>
<evidence type="ECO:0000313" key="3">
    <source>
        <dbReference type="Proteomes" id="UP000295621"/>
    </source>
</evidence>
<evidence type="ECO:0000259" key="1">
    <source>
        <dbReference type="PROSITE" id="PS50106"/>
    </source>
</evidence>
<evidence type="ECO:0000313" key="2">
    <source>
        <dbReference type="EMBL" id="TDC51352.1"/>
    </source>
</evidence>
<dbReference type="InterPro" id="IPR001478">
    <property type="entry name" value="PDZ"/>
</dbReference>
<dbReference type="OrthoDB" id="2356897at2"/>
<dbReference type="GO" id="GO:0030163">
    <property type="term" value="P:protein catabolic process"/>
    <property type="evidence" value="ECO:0007669"/>
    <property type="project" value="InterPro"/>
</dbReference>
<dbReference type="CDD" id="cd06779">
    <property type="entry name" value="cpPDZ_Deg_HtrA-like"/>
    <property type="match status" value="1"/>
</dbReference>
<organism evidence="2 3">
    <name type="scientific">Jiangella ureilytica</name>
    <dbReference type="NCBI Taxonomy" id="2530374"/>
    <lineage>
        <taxon>Bacteria</taxon>
        <taxon>Bacillati</taxon>
        <taxon>Actinomycetota</taxon>
        <taxon>Actinomycetes</taxon>
        <taxon>Jiangellales</taxon>
        <taxon>Jiangellaceae</taxon>
        <taxon>Jiangella</taxon>
    </lineage>
</organism>
<proteinExistence type="predicted"/>
<dbReference type="SUPFAM" id="SSF54211">
    <property type="entry name" value="Ribosomal protein S5 domain 2-like"/>
    <property type="match status" value="1"/>
</dbReference>
<feature type="domain" description="PDZ" evidence="1">
    <location>
        <begin position="115"/>
        <end position="170"/>
    </location>
</feature>
<protein>
    <submittedName>
        <fullName evidence="2">PDZ domain-containing protein</fullName>
    </submittedName>
</protein>
<dbReference type="GO" id="GO:0005524">
    <property type="term" value="F:ATP binding"/>
    <property type="evidence" value="ECO:0007669"/>
    <property type="project" value="InterPro"/>
</dbReference>
<dbReference type="Gene3D" id="3.30.230.10">
    <property type="match status" value="1"/>
</dbReference>
<dbReference type="InterPro" id="IPR027065">
    <property type="entry name" value="Lon_Prtase"/>
</dbReference>
<sequence length="350" mass="36198">MTRRSATLAVAGALIVALVAVASFFNLPYVVYSPGPVEDTLGEWNGQQVIRVDGADTFPTEGVLDLTTVGVTSADAELDLLTALRAWLDPDRAVVPRELVYPEGTTAEQSRQQNAAMLANSQQNAEVAALRKLGYDVPEKVVVDAVVEGAPADGVLEPGDVVVSVDGTPVAAPEDVVDAVTAHEPGETVQFVVDRDGEQLTEDITTIAADDDGRALVGFQPTPGFDLPVDIQIGIDDRIGGPSAGMIFAVAIYDTLTPGALLDGKHIAGTGEITADGEVGPIGGIQQKIAAANHDGAELFLAPASNCDEAVEGNNGDMRVVPVETLDDAVTTIESFVAGDTEDLASCPAS</sequence>
<dbReference type="EMBL" id="SMKL01000023">
    <property type="protein sequence ID" value="TDC51352.1"/>
    <property type="molecule type" value="Genomic_DNA"/>
</dbReference>
<dbReference type="GO" id="GO:0004252">
    <property type="term" value="F:serine-type endopeptidase activity"/>
    <property type="evidence" value="ECO:0007669"/>
    <property type="project" value="InterPro"/>
</dbReference>
<dbReference type="PROSITE" id="PS50106">
    <property type="entry name" value="PDZ"/>
    <property type="match status" value="1"/>
</dbReference>
<comment type="caution">
    <text evidence="2">The sequence shown here is derived from an EMBL/GenBank/DDBJ whole genome shotgun (WGS) entry which is preliminary data.</text>
</comment>
<dbReference type="AlphaFoldDB" id="A0A4R4RRI8"/>